<reference evidence="2" key="2">
    <citation type="submission" date="2021-04" db="EMBL/GenBank/DDBJ databases">
        <authorList>
            <person name="Gilroy R."/>
        </authorList>
    </citation>
    <scope>NUCLEOTIDE SEQUENCE</scope>
    <source>
        <strain evidence="2">G3-2149</strain>
    </source>
</reference>
<sequence length="90" mass="9891">MGKKSNCIFSETDMDWTRLQSFGISRQQLEDSGNLDPLLSGEETAVLSVHLRTALIDLTMDATIRLVRSTDGNALMEINGVSPDNGSFEE</sequence>
<evidence type="ECO:0000259" key="1">
    <source>
        <dbReference type="Pfam" id="PF13351"/>
    </source>
</evidence>
<comment type="caution">
    <text evidence="2">The sequence shown here is derived from an EMBL/GenBank/DDBJ whole genome shotgun (WGS) entry which is preliminary data.</text>
</comment>
<dbReference type="Proteomes" id="UP000823865">
    <property type="component" value="Unassembled WGS sequence"/>
</dbReference>
<evidence type="ECO:0000313" key="3">
    <source>
        <dbReference type="Proteomes" id="UP000823865"/>
    </source>
</evidence>
<accession>A0A9E2P223</accession>
<name>A0A9E2P223_9BACT</name>
<dbReference type="Pfam" id="PF13351">
    <property type="entry name" value="DUF4099"/>
    <property type="match status" value="1"/>
</dbReference>
<gene>
    <name evidence="2" type="ORF">H9789_11910</name>
</gene>
<dbReference type="InterPro" id="IPR025343">
    <property type="entry name" value="DUF4099"/>
</dbReference>
<reference evidence="2" key="1">
    <citation type="journal article" date="2021" name="PeerJ">
        <title>Extensive microbial diversity within the chicken gut microbiome revealed by metagenomics and culture.</title>
        <authorList>
            <person name="Gilroy R."/>
            <person name="Ravi A."/>
            <person name="Getino M."/>
            <person name="Pursley I."/>
            <person name="Horton D.L."/>
            <person name="Alikhan N.F."/>
            <person name="Baker D."/>
            <person name="Gharbi K."/>
            <person name="Hall N."/>
            <person name="Watson M."/>
            <person name="Adriaenssens E.M."/>
            <person name="Foster-Nyarko E."/>
            <person name="Jarju S."/>
            <person name="Secka A."/>
            <person name="Antonio M."/>
            <person name="Oren A."/>
            <person name="Chaudhuri R.R."/>
            <person name="La Ragione R."/>
            <person name="Hildebrand F."/>
            <person name="Pallen M.J."/>
        </authorList>
    </citation>
    <scope>NUCLEOTIDE SEQUENCE</scope>
    <source>
        <strain evidence="2">G3-2149</strain>
    </source>
</reference>
<dbReference type="AlphaFoldDB" id="A0A9E2P223"/>
<organism evidence="2 3">
    <name type="scientific">Candidatus Paraprevotella stercoravium</name>
    <dbReference type="NCBI Taxonomy" id="2838725"/>
    <lineage>
        <taxon>Bacteria</taxon>
        <taxon>Pseudomonadati</taxon>
        <taxon>Bacteroidota</taxon>
        <taxon>Bacteroidia</taxon>
        <taxon>Bacteroidales</taxon>
        <taxon>Prevotellaceae</taxon>
        <taxon>Paraprevotella</taxon>
    </lineage>
</organism>
<proteinExistence type="predicted"/>
<evidence type="ECO:0000313" key="2">
    <source>
        <dbReference type="EMBL" id="MBU3854494.1"/>
    </source>
</evidence>
<dbReference type="EMBL" id="JAHLFU010000241">
    <property type="protein sequence ID" value="MBU3854494.1"/>
    <property type="molecule type" value="Genomic_DNA"/>
</dbReference>
<protein>
    <submittedName>
        <fullName evidence="2">DUF4099 domain-containing protein</fullName>
    </submittedName>
</protein>
<feature type="domain" description="DUF4099" evidence="1">
    <location>
        <begin position="9"/>
        <end position="82"/>
    </location>
</feature>